<dbReference type="Gene3D" id="3.90.226.10">
    <property type="entry name" value="2-enoyl-CoA Hydratase, Chain A, domain 1"/>
    <property type="match status" value="3"/>
</dbReference>
<evidence type="ECO:0000313" key="8">
    <source>
        <dbReference type="Proteomes" id="UP001239213"/>
    </source>
</evidence>
<dbReference type="GO" id="GO:0016740">
    <property type="term" value="F:transferase activity"/>
    <property type="evidence" value="ECO:0007669"/>
    <property type="project" value="UniProtKB-KW"/>
</dbReference>
<dbReference type="InterPro" id="IPR034733">
    <property type="entry name" value="AcCoA_carboxyl_beta"/>
</dbReference>
<evidence type="ECO:0000256" key="2">
    <source>
        <dbReference type="ARBA" id="ARBA00026116"/>
    </source>
</evidence>
<evidence type="ECO:0000313" key="7">
    <source>
        <dbReference type="EMBL" id="KAK1470613.1"/>
    </source>
</evidence>
<dbReference type="PANTHER" id="PTHR22855:SF46">
    <property type="entry name" value="METHYLCROTONOYL-COA CARBOXYLASE"/>
    <property type="match status" value="1"/>
</dbReference>
<keyword evidence="8" id="KW-1185">Reference proteome</keyword>
<protein>
    <recommendedName>
        <fullName evidence="2">methylcrotonoyl-CoA carboxylase</fullName>
        <ecNumber evidence="2">6.4.1.4</ecNumber>
    </recommendedName>
    <alternativeName>
        <fullName evidence="4">3-methylcrotonyl-CoA carboxylase 2</fullName>
    </alternativeName>
    <alternativeName>
        <fullName evidence="3">3-methylcrotonyl-CoA:carbon dioxide ligase subunit beta</fullName>
    </alternativeName>
</protein>
<evidence type="ECO:0000256" key="5">
    <source>
        <dbReference type="ARBA" id="ARBA00052347"/>
    </source>
</evidence>
<gene>
    <name evidence="7" type="ORF">CCUS01_06378</name>
</gene>
<evidence type="ECO:0000256" key="4">
    <source>
        <dbReference type="ARBA" id="ARBA00031404"/>
    </source>
</evidence>
<dbReference type="InterPro" id="IPR045190">
    <property type="entry name" value="MCCB/AccD1-like"/>
</dbReference>
<comment type="catalytic activity">
    <reaction evidence="5">
        <text>3-methylbut-2-enoyl-CoA + hydrogencarbonate + ATP = 3-methyl-(2E)-glutaconyl-CoA + ADP + phosphate + H(+)</text>
        <dbReference type="Rhea" id="RHEA:13589"/>
        <dbReference type="ChEBI" id="CHEBI:15378"/>
        <dbReference type="ChEBI" id="CHEBI:17544"/>
        <dbReference type="ChEBI" id="CHEBI:30616"/>
        <dbReference type="ChEBI" id="CHEBI:43474"/>
        <dbReference type="ChEBI" id="CHEBI:57344"/>
        <dbReference type="ChEBI" id="CHEBI:57346"/>
        <dbReference type="ChEBI" id="CHEBI:456216"/>
        <dbReference type="EC" id="6.4.1.4"/>
    </reaction>
</comment>
<dbReference type="Proteomes" id="UP001239213">
    <property type="component" value="Unassembled WGS sequence"/>
</dbReference>
<sequence length="430" mass="47429">MIEQLFPVEKSTVDLTASNFQANRQAWEPVLQEFDSYLKDVSSEGDEASTLRHQTRHQLLLLKVNRILEIGFENDLPLISLVQSAGVFLPQQFRVFHKGGQLFRDLAIRSQQGKPSCAIVFGSSTAGGAYHPALSDYTIFVENQAQVFLGGPPLVKMATSEVVTAEQLGGAKIHASTTGLADQIAMDEFDAIQKAREWVATLRTPEPSRLLPNTSDPVPPRYSIDDLLYLVNTDIRKPFDMREVLLRLVDDSRMAIFKPSYGTNMLTAWADILGFRAGIVANQTPVIHPHEALKAAQFIRLCNQDIILGASYGAGNYAMCGRSYCPRFLFTWPTGRCSVMGPDQLAGVVETIRTKSNGGSKLSPEQIKAQAAQLREDAYRDSTSYATSSMLIDDGIIDPRDTRDVLGMCLEIVGLSGQKSAESHRFLARI</sequence>
<organism evidence="7 8">
    <name type="scientific">Colletotrichum cuscutae</name>
    <dbReference type="NCBI Taxonomy" id="1209917"/>
    <lineage>
        <taxon>Eukaryota</taxon>
        <taxon>Fungi</taxon>
        <taxon>Dikarya</taxon>
        <taxon>Ascomycota</taxon>
        <taxon>Pezizomycotina</taxon>
        <taxon>Sordariomycetes</taxon>
        <taxon>Hypocreomycetidae</taxon>
        <taxon>Glomerellales</taxon>
        <taxon>Glomerellaceae</taxon>
        <taxon>Colletotrichum</taxon>
        <taxon>Colletotrichum acutatum species complex</taxon>
    </lineage>
</organism>
<dbReference type="PROSITE" id="PS50980">
    <property type="entry name" value="COA_CT_NTER"/>
    <property type="match status" value="1"/>
</dbReference>
<evidence type="ECO:0000256" key="1">
    <source>
        <dbReference type="ARBA" id="ARBA00025711"/>
    </source>
</evidence>
<evidence type="ECO:0000256" key="3">
    <source>
        <dbReference type="ARBA" id="ARBA00031237"/>
    </source>
</evidence>
<proteinExistence type="predicted"/>
<comment type="caution">
    <text evidence="7">The sequence shown here is derived from an EMBL/GenBank/DDBJ whole genome shotgun (WGS) entry which is preliminary data.</text>
</comment>
<keyword evidence="7" id="KW-0808">Transferase</keyword>
<dbReference type="InterPro" id="IPR029045">
    <property type="entry name" value="ClpP/crotonase-like_dom_sf"/>
</dbReference>
<accession>A0AAI9V4H5</accession>
<dbReference type="SUPFAM" id="SSF52096">
    <property type="entry name" value="ClpP/crotonase"/>
    <property type="match status" value="2"/>
</dbReference>
<comment type="pathway">
    <text evidence="1">Amino-acid degradation; L-leucine degradation; (S)-3-hydroxy-3-methylglutaryl-CoA from 3-isovaleryl-CoA: step 2/3.</text>
</comment>
<dbReference type="InterPro" id="IPR011762">
    <property type="entry name" value="COA_CT_N"/>
</dbReference>
<dbReference type="EMBL" id="MPDP01000224">
    <property type="protein sequence ID" value="KAK1470613.1"/>
    <property type="molecule type" value="Genomic_DNA"/>
</dbReference>
<dbReference type="GO" id="GO:0004485">
    <property type="term" value="F:methylcrotonoyl-CoA carboxylase activity"/>
    <property type="evidence" value="ECO:0007669"/>
    <property type="project" value="UniProtKB-EC"/>
</dbReference>
<dbReference type="AlphaFoldDB" id="A0AAI9V4H5"/>
<dbReference type="Pfam" id="PF01039">
    <property type="entry name" value="Carboxyl_trans"/>
    <property type="match status" value="2"/>
</dbReference>
<dbReference type="PANTHER" id="PTHR22855">
    <property type="entry name" value="ACETYL, PROPIONYL, PYRUVATE, AND GLUTACONYL CARBOXYLASE-RELATED"/>
    <property type="match status" value="1"/>
</dbReference>
<dbReference type="EC" id="6.4.1.4" evidence="2"/>
<name>A0AAI9V4H5_9PEZI</name>
<feature type="domain" description="CoA carboxyltransferase N-terminal" evidence="6">
    <location>
        <begin position="1"/>
        <end position="214"/>
    </location>
</feature>
<evidence type="ECO:0000259" key="6">
    <source>
        <dbReference type="PROSITE" id="PS50980"/>
    </source>
</evidence>
<reference evidence="7" key="1">
    <citation type="submission" date="2016-11" db="EMBL/GenBank/DDBJ databases">
        <title>The genome sequence of Colletotrichum cuscutae.</title>
        <authorList>
            <person name="Baroncelli R."/>
        </authorList>
    </citation>
    <scope>NUCLEOTIDE SEQUENCE</scope>
    <source>
        <strain evidence="7">IMI 304802</strain>
    </source>
</reference>